<keyword evidence="4" id="KW-1185">Reference proteome</keyword>
<dbReference type="EMBL" id="JAFMYW010000002">
    <property type="protein sequence ID" value="MBO0948445.1"/>
    <property type="molecule type" value="Genomic_DNA"/>
</dbReference>
<gene>
    <name evidence="3" type="ORF">J2I46_07645</name>
</gene>
<dbReference type="Pfam" id="PF18911">
    <property type="entry name" value="PKD_4"/>
    <property type="match status" value="1"/>
</dbReference>
<dbReference type="Gene3D" id="2.60.40.10">
    <property type="entry name" value="Immunoglobulins"/>
    <property type="match status" value="1"/>
</dbReference>
<dbReference type="InterPro" id="IPR022409">
    <property type="entry name" value="PKD/Chitinase_dom"/>
</dbReference>
<dbReference type="SUPFAM" id="SSF110296">
    <property type="entry name" value="Oligoxyloglucan reducing end-specific cellobiohydrolase"/>
    <property type="match status" value="3"/>
</dbReference>
<evidence type="ECO:0000313" key="3">
    <source>
        <dbReference type="EMBL" id="MBO0948445.1"/>
    </source>
</evidence>
<dbReference type="InterPro" id="IPR052025">
    <property type="entry name" value="Xyloglucanase_GH74"/>
</dbReference>
<dbReference type="PROSITE" id="PS50093">
    <property type="entry name" value="PKD"/>
    <property type="match status" value="1"/>
</dbReference>
<dbReference type="InterPro" id="IPR000601">
    <property type="entry name" value="PKD_dom"/>
</dbReference>
<accession>A0ABS3JEM1</accession>
<dbReference type="Gene3D" id="2.130.10.10">
    <property type="entry name" value="YVTN repeat-like/Quinoprotein amine dehydrogenase"/>
    <property type="match status" value="3"/>
</dbReference>
<evidence type="ECO:0000313" key="4">
    <source>
        <dbReference type="Proteomes" id="UP000664628"/>
    </source>
</evidence>
<protein>
    <submittedName>
        <fullName evidence="3">Ig-like domain-containing protein</fullName>
    </submittedName>
</protein>
<evidence type="ECO:0000259" key="2">
    <source>
        <dbReference type="PROSITE" id="PS50093"/>
    </source>
</evidence>
<dbReference type="Pfam" id="PF13385">
    <property type="entry name" value="Laminin_G_3"/>
    <property type="match status" value="1"/>
</dbReference>
<proteinExistence type="predicted"/>
<dbReference type="InterPro" id="IPR032812">
    <property type="entry name" value="SbsA_Ig"/>
</dbReference>
<comment type="caution">
    <text evidence="3">The sequence shown here is derived from an EMBL/GenBank/DDBJ whole genome shotgun (WGS) entry which is preliminary data.</text>
</comment>
<dbReference type="SMART" id="SM00089">
    <property type="entry name" value="PKD"/>
    <property type="match status" value="2"/>
</dbReference>
<dbReference type="InterPro" id="IPR013783">
    <property type="entry name" value="Ig-like_fold"/>
</dbReference>
<sequence length="1575" mass="168878">MFTHKCCTDLPMNAAHIPRQPLAGHLFRRVYLAIALLLVAWLAQAQELQPVKFIKTSHETADWYLETLKPTPNYTKVKRLYDDFFKVHGLEKSQERSIVMRWLQVYRNYQDANGNVVVDPVSPTETQSIMRANTPKANARQAASVSPYPTWNDQVGTWRMIGPYHGKDKGCSNQPTMSGGFNDRVYINPYNTQNLYAGQSYGGLWVSQDQGATWKLTDSEFPNGKNTYANRDVYYGDIKASKTDANLVFAATDAGLLKSTNAGNSWSLVSELNYVEKPTERAYFVAPSNHDANMLLASYGQKIYRTTDGGATWTMVFNNSTGGANYSQGQHSTIGVSGRKYNFAGLSFHPVSNNVVYLAAREATTNRIAVHVSTDYGQTWSVLIPGSRVVNGVTQTTTNGPVKMELSPAAPDKIYLFNLFQDLGSSTTIGTTKGIVKYSTSGDLLQAIAYPAVGHLLDDCTVSVTDSTVMYLGGYASGEVHKSTNGGLTFSTNNPGYSSCVNYVHSDVRYLVSVGNLLLIASDGGNYISKDGMATIQPTGEWISGIDLWGFSSAFKGDVIAAGDDHGPTEVRWFDGDGGWEHDGGADSKDLTINPVQPRWIYAMDVYRKYRMVTKEAAYDKSYSIDNNSITALKYHAVHPNIYGKSYPINDNVLLLSNDNMTSLAGSLYTFPETITRVKQPLRNPSIFFVLTNNKDIYKSTDGASTFTKITPSSTVTDGKTNISDLEVSQDGSVVWLSYGQVQTTCKVLKSTDGGTSWVNYSTGLPSPATSNITMQRGTNGGVYVSTNGGGIWYRDNTMSTWSMLGTGLPMMGYVTSAYVVPDKKAYRMGTSRGAFEHPLAFTTTADALISVDKTSAGTCRDTLYFRDYSAYEGTTGIQYAWTFEGGTPATSTAENPKVVYNSPGVYDVSLTVTDANGISSTQTLTDFISVSAVLCSPDTLRGQALQITAQNNYLRAPVPSVASTNAYTMMAWVKMNGAQVNFAGMLSLSTTTGSVHLNLKDVNADSTQIGYHHPNGDWWYNSGLYLKPNIWTHVALVVQPNAISIVKDGVRATHTGRTVAPVSFTGNVTIGSMAGAEWYRTFIGDIDEVAIYKRALTDDEIRRMMHLTKNNPHYPAQTDSDLLTYYQFNEASTSTLIYDRVGTRDASFQGSAVSRVESTGPFSGGVSETMSSVASAGPKSFTSVGLTLDMPASGTYAAGAVTAYRLLEKPYLPPSASVGNNYWIVRNWGTTKAFSPLVSLTFNNVNVPISDLGSPGSQRLYERTQNSHIANWLVSNVPANLATGSPTGDVRFPGSGITTFGQLVLSRSAAPALIATTPVNTATGVSATTSLTLVFDQSVTKGTGNLVLVRIADNTPVETIAVSSTQVSGTGTTWIITPGQPLSANTGYALRADAGTFIDGLSGQFPGLLTNGLFSFTTGCSSYSVTLSAGPGTTLTCTQTSLTLTATQTGGGSTSTYLFAGPGVVSQSPTATSAVVNAAGTYSVTATSNGCSATKSIPIVSDATNCVGMSTVTNGLWSDPATWSAGRVPTATDAVTITHTVVVPANYSGSALNLTINLPGKVIYIANGKIQLSQ</sequence>
<dbReference type="CDD" id="cd15482">
    <property type="entry name" value="Sialidase_non-viral"/>
    <property type="match status" value="1"/>
</dbReference>
<dbReference type="InterPro" id="IPR013320">
    <property type="entry name" value="ConA-like_dom_sf"/>
</dbReference>
<dbReference type="CDD" id="cd00146">
    <property type="entry name" value="PKD"/>
    <property type="match status" value="1"/>
</dbReference>
<dbReference type="Proteomes" id="UP000664628">
    <property type="component" value="Unassembled WGS sequence"/>
</dbReference>
<dbReference type="SUPFAM" id="SSF49899">
    <property type="entry name" value="Concanavalin A-like lectins/glucanases"/>
    <property type="match status" value="1"/>
</dbReference>
<reference evidence="3 4" key="1">
    <citation type="submission" date="2021-03" db="EMBL/GenBank/DDBJ databases">
        <title>Fibrella sp. HMF5405 genome sequencing and assembly.</title>
        <authorList>
            <person name="Kang H."/>
            <person name="Kim H."/>
            <person name="Bae S."/>
            <person name="Joh K."/>
        </authorList>
    </citation>
    <scope>NUCLEOTIDE SEQUENCE [LARGE SCALE GENOMIC DNA]</scope>
    <source>
        <strain evidence="3 4">HMF5405</strain>
    </source>
</reference>
<organism evidence="3 4">
    <name type="scientific">Fibrella forsythiae</name>
    <dbReference type="NCBI Taxonomy" id="2817061"/>
    <lineage>
        <taxon>Bacteria</taxon>
        <taxon>Pseudomonadati</taxon>
        <taxon>Bacteroidota</taxon>
        <taxon>Cytophagia</taxon>
        <taxon>Cytophagales</taxon>
        <taxon>Spirosomataceae</taxon>
        <taxon>Fibrella</taxon>
    </lineage>
</organism>
<keyword evidence="1" id="KW-0732">Signal</keyword>
<name>A0ABS3JEM1_9BACT</name>
<dbReference type="InterPro" id="IPR015943">
    <property type="entry name" value="WD40/YVTN_repeat-like_dom_sf"/>
</dbReference>
<dbReference type="Pfam" id="PF13205">
    <property type="entry name" value="Big_5"/>
    <property type="match status" value="1"/>
</dbReference>
<dbReference type="InterPro" id="IPR035986">
    <property type="entry name" value="PKD_dom_sf"/>
</dbReference>
<dbReference type="SUPFAM" id="SSF49299">
    <property type="entry name" value="PKD domain"/>
    <property type="match status" value="1"/>
</dbReference>
<dbReference type="PANTHER" id="PTHR43739:SF5">
    <property type="entry name" value="EXO-ALPHA-SIALIDASE"/>
    <property type="match status" value="1"/>
</dbReference>
<evidence type="ECO:0000256" key="1">
    <source>
        <dbReference type="ARBA" id="ARBA00022729"/>
    </source>
</evidence>
<dbReference type="Gene3D" id="2.60.120.200">
    <property type="match status" value="1"/>
</dbReference>
<feature type="domain" description="PKD" evidence="2">
    <location>
        <begin position="847"/>
        <end position="931"/>
    </location>
</feature>
<dbReference type="PANTHER" id="PTHR43739">
    <property type="entry name" value="XYLOGLUCANASE (EUROFUNG)"/>
    <property type="match status" value="1"/>
</dbReference>